<dbReference type="RefSeq" id="WP_111470694.1">
    <property type="nucleotide sequence ID" value="NZ_QLIX01000011.1"/>
</dbReference>
<keyword evidence="2" id="KW-0808">Transferase</keyword>
<sequence>MSFSPHLDLDDAVRQQGGKVPLTWARVVSRGIANLGDVASPVVVGAISGCASIHTPHASHGTRLAAIGTIGQDAKWGTVHFWGTGVDAKIRSFGNRSAGFAAAPHTRYIVHATRGPNSRRTLLQAGIPAPPIYGDGAWFLPRIIARPSRPPTHELGVIVHISELDKIALDARTDHPRYRGGEADGVKIISTLHEASWAGFHGKLVEILSCRRIVSVSLHGLIIAETYGIPCLPFPFTGQGEIRSDLEAGEVDHRFADFYRGAGRSHLPGIAQQRHETTRWDQVIRSVNRLWSPLAPPRLDSFFEAFPLAQKVGFDQAQWPLPEALLTQLAWQ</sequence>
<organism evidence="2 3">
    <name type="scientific">Roseicella frigidaeris</name>
    <dbReference type="NCBI Taxonomy" id="2230885"/>
    <lineage>
        <taxon>Bacteria</taxon>
        <taxon>Pseudomonadati</taxon>
        <taxon>Pseudomonadota</taxon>
        <taxon>Alphaproteobacteria</taxon>
        <taxon>Acetobacterales</taxon>
        <taxon>Roseomonadaceae</taxon>
        <taxon>Roseicella</taxon>
    </lineage>
</organism>
<name>A0A327M575_9PROT</name>
<keyword evidence="3" id="KW-1185">Reference proteome</keyword>
<dbReference type="OrthoDB" id="9803627at2"/>
<comment type="caution">
    <text evidence="2">The sequence shown here is derived from an EMBL/GenBank/DDBJ whole genome shotgun (WGS) entry which is preliminary data.</text>
</comment>
<evidence type="ECO:0000313" key="3">
    <source>
        <dbReference type="Proteomes" id="UP000249065"/>
    </source>
</evidence>
<gene>
    <name evidence="2" type="ORF">DOO78_15100</name>
</gene>
<feature type="domain" description="Polysaccharide pyruvyl transferase" evidence="1">
    <location>
        <begin position="108"/>
        <end position="234"/>
    </location>
</feature>
<proteinExistence type="predicted"/>
<dbReference type="InterPro" id="IPR007345">
    <property type="entry name" value="Polysacch_pyruvyl_Trfase"/>
</dbReference>
<dbReference type="EMBL" id="QLIX01000011">
    <property type="protein sequence ID" value="RAI58060.1"/>
    <property type="molecule type" value="Genomic_DNA"/>
</dbReference>
<evidence type="ECO:0000313" key="2">
    <source>
        <dbReference type="EMBL" id="RAI58060.1"/>
    </source>
</evidence>
<dbReference type="AlphaFoldDB" id="A0A327M575"/>
<dbReference type="Proteomes" id="UP000249065">
    <property type="component" value="Unassembled WGS sequence"/>
</dbReference>
<dbReference type="Pfam" id="PF04230">
    <property type="entry name" value="PS_pyruv_trans"/>
    <property type="match status" value="1"/>
</dbReference>
<evidence type="ECO:0000259" key="1">
    <source>
        <dbReference type="Pfam" id="PF04230"/>
    </source>
</evidence>
<reference evidence="3" key="1">
    <citation type="submission" date="2018-06" db="EMBL/GenBank/DDBJ databases">
        <authorList>
            <person name="Khan S.A."/>
        </authorList>
    </citation>
    <scope>NUCLEOTIDE SEQUENCE [LARGE SCALE GENOMIC DNA]</scope>
    <source>
        <strain evidence="3">DB-1506</strain>
    </source>
</reference>
<dbReference type="GO" id="GO:0016740">
    <property type="term" value="F:transferase activity"/>
    <property type="evidence" value="ECO:0007669"/>
    <property type="project" value="UniProtKB-KW"/>
</dbReference>
<accession>A0A327M575</accession>
<protein>
    <submittedName>
        <fullName evidence="2">Polysaccharide pyruvyl transferase family protein</fullName>
    </submittedName>
</protein>